<dbReference type="Proteomes" id="UP000095081">
    <property type="component" value="Unassembled WGS sequence"/>
</dbReference>
<evidence type="ECO:0000313" key="4">
    <source>
        <dbReference type="EMBL" id="PTC25861.1"/>
    </source>
</evidence>
<dbReference type="InterPro" id="IPR000772">
    <property type="entry name" value="Ricin_B_lectin"/>
</dbReference>
<dbReference type="SUPFAM" id="SSF50370">
    <property type="entry name" value="Ricin B-like lectins"/>
    <property type="match status" value="2"/>
</dbReference>
<dbReference type="InterPro" id="IPR035992">
    <property type="entry name" value="Ricin_B-like_lectins"/>
</dbReference>
<feature type="domain" description="Ricin B lectin" evidence="2">
    <location>
        <begin position="675"/>
        <end position="809"/>
    </location>
</feature>
<evidence type="ECO:0000313" key="5">
    <source>
        <dbReference type="Proteomes" id="UP000095081"/>
    </source>
</evidence>
<dbReference type="Proteomes" id="UP000240571">
    <property type="component" value="Unassembled WGS sequence"/>
</dbReference>
<evidence type="ECO:0000313" key="3">
    <source>
        <dbReference type="EMBL" id="OCW30444.1"/>
    </source>
</evidence>
<sequence>MAIWHCQSQISIRREALMVDDVLEDGEGSENPEGGRPLSNEPPQRMSNGFKEPDDLDAISADDIDKRLDRILLRKHALDVRKMEKESEAEAEKFRKEAKDRRAQLLKAVEASTPDLSAKLFEKMESLEHEGHEFSPQEKVALLQAQLAPLKDAQDFFDLTVAQRDDLLDRVGFYRGIVLDPSTSIDASFREVLRRPDFSATQVDNNELSPATVLYRKPLFSGYFENQFTFSEAVHQTQKSGISNLSFSLAVAGGAMTTVGVGMAASYASQEQSSAGMIGKRSYTTANFFLPRIELSFDEHKPCASQSFFEKCQAAMDKEDDTEQFKALKKVLGYYGHFVSTRTLVGGRLFATQSKVFDGKEDKSSLTERFAAKVQASLSAPTVDVQLSASAEKSTQADEKNKSSNESQSSTFHAVGGEGIVVQDAARWAESLYDYKRWAAVQRENLIPSINVLPDELSSKCWAMLKRYAKTQTKRALLFEENAWFLFYGEYGDSVGCLAKDIYFTIGNKNNDALLSLASDTELEGTAIVWKKSEDAPERSQLWRMTAEGHIVSLVTRKAGAWGARGDITFAITPEKASGTQDAVYTLIAHQLGKADNQIWESAGSGEITNVGIGKNHALLAAAENKILLKARTDNTRNDRLWQLDEIPLYFVDNLIKAANEDTAPLWFKLRLADGGPVLSINGGEGLESVLSTSQCSVVTQPDINGAHQIWQLDAKGRLISAVKAQDAGSFMDLLLSADLKTKALVVSPESPNFAQRWTLQNDQLIVSRHSELADLVIAAGNDSNNAKTGNPLAMRVSGTASKQKWTKVTVGKSLGYTSYKQIVANSQRSNEWAKMIDRRELIIAGNLTSLALKLIKRGGFWSINEGYAVQLTIGVSRENAKPAYETHNEPDDDQVLEITSDSVTGIDTQFLYLPEEPIHAIKLDVKPKSKRLCFQYKLKPDSAWTFVADDASDEPQQLSVSSTFLSNIESPDNQGLLAIGLHFDAASGVLSPKAIYRN</sequence>
<name>A0A2T4FR14_9PSED</name>
<feature type="region of interest" description="Disordered" evidence="1">
    <location>
        <begin position="24"/>
        <end position="56"/>
    </location>
</feature>
<organism evidence="4 6">
    <name type="scientific">Pseudomonas aylmerensis</name>
    <dbReference type="NCBI Taxonomy" id="1869229"/>
    <lineage>
        <taxon>Bacteria</taxon>
        <taxon>Pseudomonadati</taxon>
        <taxon>Pseudomonadota</taxon>
        <taxon>Gammaproteobacteria</taxon>
        <taxon>Pseudomonadales</taxon>
        <taxon>Pseudomonadaceae</taxon>
        <taxon>Pseudomonas</taxon>
    </lineage>
</organism>
<dbReference type="PROSITE" id="PS50231">
    <property type="entry name" value="RICIN_B_LECTIN"/>
    <property type="match status" value="1"/>
</dbReference>
<dbReference type="CDD" id="cd00161">
    <property type="entry name" value="beta-trefoil_Ricin-like"/>
    <property type="match status" value="1"/>
</dbReference>
<dbReference type="SMART" id="SM00458">
    <property type="entry name" value="RICIN"/>
    <property type="match status" value="1"/>
</dbReference>
<dbReference type="InterPro" id="IPR054586">
    <property type="entry name" value="MACPF_1_fungal"/>
</dbReference>
<evidence type="ECO:0000256" key="1">
    <source>
        <dbReference type="SAM" id="MobiDB-lite"/>
    </source>
</evidence>
<keyword evidence="5" id="KW-1185">Reference proteome</keyword>
<dbReference type="Pfam" id="PF22693">
    <property type="entry name" value="MACPF_1"/>
    <property type="match status" value="1"/>
</dbReference>
<dbReference type="EMBL" id="PYWW01000049">
    <property type="protein sequence ID" value="PTC25861.1"/>
    <property type="molecule type" value="Genomic_DNA"/>
</dbReference>
<reference evidence="4 6" key="2">
    <citation type="submission" date="2018-03" db="EMBL/GenBank/DDBJ databases">
        <title>Diversity of bacteria associated with corn roots inoculated with woodland soils in Canada, and Description of Pseudomonas aylmerense sp. nov.</title>
        <authorList>
            <person name="Tambong J.T."/>
            <person name="Xu R."/>
            <person name="Tchagang C."/>
        </authorList>
    </citation>
    <scope>NUCLEOTIDE SEQUENCE [LARGE SCALE GENOMIC DNA]</scope>
    <source>
        <strain evidence="4 6">S1E44</strain>
    </source>
</reference>
<protein>
    <recommendedName>
        <fullName evidence="2">Ricin B lectin domain-containing protein</fullName>
    </recommendedName>
</protein>
<evidence type="ECO:0000313" key="6">
    <source>
        <dbReference type="Proteomes" id="UP000240571"/>
    </source>
</evidence>
<proteinExistence type="predicted"/>
<reference evidence="3 5" key="1">
    <citation type="submission" date="2016-06" db="EMBL/GenBank/DDBJ databases">
        <title>Draft genome sequence of Pseudomonas sp. S1E40, a novel strain antagonistic activity to fungal plant pathogen.</title>
        <authorList>
            <person name="Tambong J.T."/>
            <person name="Tchagang C."/>
            <person name="Xu R."/>
        </authorList>
    </citation>
    <scope>NUCLEOTIDE SEQUENCE [LARGE SCALE GENOMIC DNA]</scope>
    <source>
        <strain evidence="3 5">S1E40</strain>
    </source>
</reference>
<accession>A0A2T4FR14</accession>
<feature type="region of interest" description="Disordered" evidence="1">
    <location>
        <begin position="389"/>
        <end position="411"/>
    </location>
</feature>
<dbReference type="OrthoDB" id="6635976at2"/>
<gene>
    <name evidence="3" type="ORF">BBG20_00270</name>
    <name evidence="4" type="ORF">C9382_23185</name>
</gene>
<evidence type="ECO:0000259" key="2">
    <source>
        <dbReference type="SMART" id="SM00458"/>
    </source>
</evidence>
<dbReference type="Gene3D" id="2.80.10.50">
    <property type="match status" value="1"/>
</dbReference>
<dbReference type="EMBL" id="MAUE01000001">
    <property type="protein sequence ID" value="OCW30444.1"/>
    <property type="molecule type" value="Genomic_DNA"/>
</dbReference>
<dbReference type="AlphaFoldDB" id="A0A2T4FR14"/>
<comment type="caution">
    <text evidence="4">The sequence shown here is derived from an EMBL/GenBank/DDBJ whole genome shotgun (WGS) entry which is preliminary data.</text>
</comment>